<dbReference type="CDD" id="cd01991">
    <property type="entry name" value="Asn_synthase_B_C"/>
    <property type="match status" value="1"/>
</dbReference>
<dbReference type="SUPFAM" id="SSF56235">
    <property type="entry name" value="N-terminal nucleophile aminohydrolases (Ntn hydrolases)"/>
    <property type="match status" value="1"/>
</dbReference>
<keyword evidence="4" id="KW-0547">Nucleotide-binding</keyword>
<comment type="caution">
    <text evidence="9">The sequence shown here is derived from an EMBL/GenBank/DDBJ whole genome shotgun (WGS) entry which is preliminary data.</text>
</comment>
<proteinExistence type="inferred from homology"/>
<keyword evidence="6" id="KW-0315">Glutamine amidotransferase</keyword>
<comment type="pathway">
    <text evidence="1">Amino-acid biosynthesis; L-asparagine biosynthesis; L-asparagine from L-aspartate (L-Gln route): step 1/1.</text>
</comment>
<accession>A0ABV4BA85</accession>
<dbReference type="Pfam" id="PF13537">
    <property type="entry name" value="GATase_7"/>
    <property type="match status" value="1"/>
</dbReference>
<dbReference type="PANTHER" id="PTHR43284">
    <property type="entry name" value="ASPARAGINE SYNTHETASE (GLUTAMINE-HYDROLYZING)"/>
    <property type="match status" value="1"/>
</dbReference>
<dbReference type="Gene3D" id="3.60.20.10">
    <property type="entry name" value="Glutamine Phosphoribosylpyrophosphate, subunit 1, domain 1"/>
    <property type="match status" value="1"/>
</dbReference>
<dbReference type="InterPro" id="IPR033738">
    <property type="entry name" value="AsnB_N"/>
</dbReference>
<dbReference type="InterPro" id="IPR001962">
    <property type="entry name" value="Asn_synthase"/>
</dbReference>
<keyword evidence="5" id="KW-0067">ATP-binding</keyword>
<dbReference type="EC" id="6.3.5.4" evidence="3"/>
<feature type="domain" description="Glutamine amidotransferase type-2" evidence="8">
    <location>
        <begin position="2"/>
        <end position="212"/>
    </location>
</feature>
<comment type="catalytic activity">
    <reaction evidence="7">
        <text>L-aspartate + L-glutamine + ATP + H2O = L-asparagine + L-glutamate + AMP + diphosphate + H(+)</text>
        <dbReference type="Rhea" id="RHEA:12228"/>
        <dbReference type="ChEBI" id="CHEBI:15377"/>
        <dbReference type="ChEBI" id="CHEBI:15378"/>
        <dbReference type="ChEBI" id="CHEBI:29985"/>
        <dbReference type="ChEBI" id="CHEBI:29991"/>
        <dbReference type="ChEBI" id="CHEBI:30616"/>
        <dbReference type="ChEBI" id="CHEBI:33019"/>
        <dbReference type="ChEBI" id="CHEBI:58048"/>
        <dbReference type="ChEBI" id="CHEBI:58359"/>
        <dbReference type="ChEBI" id="CHEBI:456215"/>
        <dbReference type="EC" id="6.3.5.4"/>
    </reaction>
</comment>
<evidence type="ECO:0000256" key="1">
    <source>
        <dbReference type="ARBA" id="ARBA00005187"/>
    </source>
</evidence>
<evidence type="ECO:0000256" key="4">
    <source>
        <dbReference type="ARBA" id="ARBA00022741"/>
    </source>
</evidence>
<reference evidence="9 10" key="1">
    <citation type="submission" date="2024-05" db="EMBL/GenBank/DDBJ databases">
        <title>Genome Sequence and Characterization of the New Strain Purple Sulfur Bacterium of Genus Thioalkalicoccus.</title>
        <authorList>
            <person name="Bryantseva I.A."/>
            <person name="Kyndt J.A."/>
            <person name="Imhoff J.F."/>
        </authorList>
    </citation>
    <scope>NUCLEOTIDE SEQUENCE [LARGE SCALE GENOMIC DNA]</scope>
    <source>
        <strain evidence="9 10">Um2</strain>
    </source>
</reference>
<gene>
    <name evidence="9" type="primary">asnB</name>
    <name evidence="9" type="ORF">ABC977_00395</name>
</gene>
<dbReference type="Proteomes" id="UP001564408">
    <property type="component" value="Unassembled WGS sequence"/>
</dbReference>
<dbReference type="InterPro" id="IPR017932">
    <property type="entry name" value="GATase_2_dom"/>
</dbReference>
<evidence type="ECO:0000256" key="7">
    <source>
        <dbReference type="ARBA" id="ARBA00048741"/>
    </source>
</evidence>
<evidence type="ECO:0000256" key="5">
    <source>
        <dbReference type="ARBA" id="ARBA00022840"/>
    </source>
</evidence>
<dbReference type="PROSITE" id="PS51278">
    <property type="entry name" value="GATASE_TYPE_2"/>
    <property type="match status" value="1"/>
</dbReference>
<dbReference type="Gene3D" id="3.40.50.620">
    <property type="entry name" value="HUPs"/>
    <property type="match status" value="1"/>
</dbReference>
<evidence type="ECO:0000256" key="3">
    <source>
        <dbReference type="ARBA" id="ARBA00012737"/>
    </source>
</evidence>
<dbReference type="RefSeq" id="WP_369665248.1">
    <property type="nucleotide sequence ID" value="NZ_JBDKXB010000001.1"/>
</dbReference>
<dbReference type="SUPFAM" id="SSF52402">
    <property type="entry name" value="Adenine nucleotide alpha hydrolases-like"/>
    <property type="match status" value="1"/>
</dbReference>
<evidence type="ECO:0000259" key="8">
    <source>
        <dbReference type="PROSITE" id="PS51278"/>
    </source>
</evidence>
<sequence>MCGLAGLILADGARPDTGDLHRMAAALAHRGPDDRGIHCSGPVGLAQTRLAIIGLADGHQPMVSDDGRLALVANGEIYNYLELNRELAVEGVVPRTGSDSETILLAYTAYGLPGLERLRGMYAFALHDASAQRLILWRDRLGIKPLFWVRLPDRIAFASEIKALLAILPRTPPIAPGALRQFLENQFTTGRDTVFEGIQRVLPGEALLIDHRLQVTHHRHWSPLAATPRDISADEARRELDRRIRASLTEHMRADVPFGLFLSGGVDSAVLAALLKAHGAGRIKSFSVGFEGTTMADELEQATGLATHLGFDHRPLRLSVPRFMQRLPHSIWAADELMRDYACLPTSLLAEAAGSELKVVFSGEGGDEVFAGYGRYRPALPERLYKRLRYPGSGGFRVRGQWHRHWRRQLFGAALTASPTPDRAPFVAAWQATPSCWSDLQRRQYTDLVTALPDNLLVKTDRLLMAFGVEGRVPFLDHRVVEFGLSLPDGLKVRHGQGKWLLREWARPLLPPGYLDRPKRGFHVPVGAWLTAEVATRAGQLLRRNPGVREWFRSERIASLVAARRAGRGGDRELFGLIQFAIWHRLFVDEPGLTPAPDEDPLAWIAAGP</sequence>
<name>A0ABV4BA85_9GAMM</name>
<evidence type="ECO:0000256" key="6">
    <source>
        <dbReference type="ARBA" id="ARBA00022962"/>
    </source>
</evidence>
<organism evidence="9 10">
    <name type="scientific">Thioalkalicoccus limnaeus</name>
    <dbReference type="NCBI Taxonomy" id="120681"/>
    <lineage>
        <taxon>Bacteria</taxon>
        <taxon>Pseudomonadati</taxon>
        <taxon>Pseudomonadota</taxon>
        <taxon>Gammaproteobacteria</taxon>
        <taxon>Chromatiales</taxon>
        <taxon>Chromatiaceae</taxon>
        <taxon>Thioalkalicoccus</taxon>
    </lineage>
</organism>
<evidence type="ECO:0000256" key="2">
    <source>
        <dbReference type="ARBA" id="ARBA00005752"/>
    </source>
</evidence>
<evidence type="ECO:0000313" key="9">
    <source>
        <dbReference type="EMBL" id="MEY6430864.1"/>
    </source>
</evidence>
<dbReference type="InterPro" id="IPR029055">
    <property type="entry name" value="Ntn_hydrolases_N"/>
</dbReference>
<dbReference type="PIRSF" id="PIRSF001589">
    <property type="entry name" value="Asn_synthetase_glu-h"/>
    <property type="match status" value="1"/>
</dbReference>
<evidence type="ECO:0000313" key="10">
    <source>
        <dbReference type="Proteomes" id="UP001564408"/>
    </source>
</evidence>
<dbReference type="Pfam" id="PF00733">
    <property type="entry name" value="Asn_synthase"/>
    <property type="match status" value="1"/>
</dbReference>
<dbReference type="PANTHER" id="PTHR43284:SF1">
    <property type="entry name" value="ASPARAGINE SYNTHETASE"/>
    <property type="match status" value="1"/>
</dbReference>
<keyword evidence="9" id="KW-0436">Ligase</keyword>
<dbReference type="InterPro" id="IPR051786">
    <property type="entry name" value="ASN_synthetase/amidase"/>
</dbReference>
<keyword evidence="10" id="KW-1185">Reference proteome</keyword>
<protein>
    <recommendedName>
        <fullName evidence="3">asparagine synthase (glutamine-hydrolyzing)</fullName>
        <ecNumber evidence="3">6.3.5.4</ecNumber>
    </recommendedName>
</protein>
<dbReference type="CDD" id="cd00712">
    <property type="entry name" value="AsnB"/>
    <property type="match status" value="1"/>
</dbReference>
<dbReference type="NCBIfam" id="TIGR01536">
    <property type="entry name" value="asn_synth_AEB"/>
    <property type="match status" value="1"/>
</dbReference>
<dbReference type="InterPro" id="IPR006426">
    <property type="entry name" value="Asn_synth_AEB"/>
</dbReference>
<dbReference type="EMBL" id="JBDKXB010000001">
    <property type="protein sequence ID" value="MEY6430864.1"/>
    <property type="molecule type" value="Genomic_DNA"/>
</dbReference>
<dbReference type="GO" id="GO:0004066">
    <property type="term" value="F:asparagine synthase (glutamine-hydrolyzing) activity"/>
    <property type="evidence" value="ECO:0007669"/>
    <property type="project" value="UniProtKB-EC"/>
</dbReference>
<dbReference type="InterPro" id="IPR014729">
    <property type="entry name" value="Rossmann-like_a/b/a_fold"/>
</dbReference>
<comment type="similarity">
    <text evidence="2">Belongs to the asparagine synthetase family.</text>
</comment>